<evidence type="ECO:0000256" key="8">
    <source>
        <dbReference type="ARBA" id="ARBA00023012"/>
    </source>
</evidence>
<evidence type="ECO:0000256" key="9">
    <source>
        <dbReference type="ARBA" id="ARBA00023136"/>
    </source>
</evidence>
<dbReference type="PROSITE" id="PS50894">
    <property type="entry name" value="HPT"/>
    <property type="match status" value="1"/>
</dbReference>
<dbReference type="PANTHER" id="PTHR45339:SF1">
    <property type="entry name" value="HYBRID SIGNAL TRANSDUCTION HISTIDINE KINASE J"/>
    <property type="match status" value="1"/>
</dbReference>
<dbReference type="Gene3D" id="3.40.50.2300">
    <property type="match status" value="2"/>
</dbReference>
<keyword evidence="5" id="KW-0547">Nucleotide-binding</keyword>
<feature type="modified residue" description="4-aspartylphosphate" evidence="11">
    <location>
        <position position="209"/>
    </location>
</feature>
<keyword evidence="7" id="KW-1133">Transmembrane helix</keyword>
<reference evidence="14 15" key="1">
    <citation type="submission" date="2011-11" db="EMBL/GenBank/DDBJ databases">
        <title>Improved High-Quality Draft sequence of Beggiatoa alba B18lD.</title>
        <authorList>
            <consortium name="US DOE Joint Genome Institute"/>
            <person name="Lucas S."/>
            <person name="Han J."/>
            <person name="Lapidus A."/>
            <person name="Cheng J.-F."/>
            <person name="Goodwin L."/>
            <person name="Pitluck S."/>
            <person name="Peters L."/>
            <person name="Mikhailova N."/>
            <person name="Held B."/>
            <person name="Detter J.C."/>
            <person name="Han C."/>
            <person name="Tapia R."/>
            <person name="Land M."/>
            <person name="Hauser L."/>
            <person name="Kyrpides N."/>
            <person name="Ivanova N."/>
            <person name="Pagani I."/>
            <person name="Samuel K."/>
            <person name="Teske A."/>
            <person name="Mueller J."/>
            <person name="Woyke T."/>
        </authorList>
    </citation>
    <scope>NUCLEOTIDE SEQUENCE [LARGE SCALE GENOMIC DNA]</scope>
    <source>
        <strain evidence="14 15">B18LD</strain>
    </source>
</reference>
<dbReference type="SMART" id="SM00448">
    <property type="entry name" value="REC"/>
    <property type="match status" value="2"/>
</dbReference>
<feature type="domain" description="Response regulatory" evidence="12">
    <location>
        <begin position="160"/>
        <end position="276"/>
    </location>
</feature>
<organism evidence="14 15">
    <name type="scientific">Beggiatoa alba B18LD</name>
    <dbReference type="NCBI Taxonomy" id="395493"/>
    <lineage>
        <taxon>Bacteria</taxon>
        <taxon>Pseudomonadati</taxon>
        <taxon>Pseudomonadota</taxon>
        <taxon>Gammaproteobacteria</taxon>
        <taxon>Thiotrichales</taxon>
        <taxon>Thiotrichaceae</taxon>
        <taxon>Beggiatoa</taxon>
    </lineage>
</organism>
<keyword evidence="4" id="KW-0812">Transmembrane</keyword>
<keyword evidence="8" id="KW-0902">Two-component regulatory system</keyword>
<keyword evidence="2" id="KW-1003">Cell membrane</keyword>
<evidence type="ECO:0000256" key="11">
    <source>
        <dbReference type="PROSITE-ProRule" id="PRU00169"/>
    </source>
</evidence>
<dbReference type="InterPro" id="IPR036641">
    <property type="entry name" value="HPT_dom_sf"/>
</dbReference>
<name>I3CKM1_9GAMM</name>
<evidence type="ECO:0000256" key="3">
    <source>
        <dbReference type="ARBA" id="ARBA00022553"/>
    </source>
</evidence>
<dbReference type="Gene3D" id="1.20.120.160">
    <property type="entry name" value="HPT domain"/>
    <property type="match status" value="1"/>
</dbReference>
<evidence type="ECO:0000256" key="5">
    <source>
        <dbReference type="ARBA" id="ARBA00022741"/>
    </source>
</evidence>
<dbReference type="InterPro" id="IPR008207">
    <property type="entry name" value="Sig_transdc_His_kin_Hpt_dom"/>
</dbReference>
<evidence type="ECO:0000313" key="14">
    <source>
        <dbReference type="EMBL" id="EIJ44164.1"/>
    </source>
</evidence>
<keyword evidence="15" id="KW-1185">Reference proteome</keyword>
<dbReference type="GO" id="GO:0000160">
    <property type="term" value="P:phosphorelay signal transduction system"/>
    <property type="evidence" value="ECO:0007669"/>
    <property type="project" value="UniProtKB-KW"/>
</dbReference>
<proteinExistence type="predicted"/>
<dbReference type="HOGENOM" id="CLU_675538_0_0_6"/>
<evidence type="ECO:0000256" key="10">
    <source>
        <dbReference type="PROSITE-ProRule" id="PRU00110"/>
    </source>
</evidence>
<feature type="modified residue" description="4-aspartylphosphate" evidence="11">
    <location>
        <position position="61"/>
    </location>
</feature>
<dbReference type="AlphaFoldDB" id="I3CKM1"/>
<dbReference type="eggNOG" id="COG0784">
    <property type="taxonomic scope" value="Bacteria"/>
</dbReference>
<evidence type="ECO:0000256" key="4">
    <source>
        <dbReference type="ARBA" id="ARBA00022692"/>
    </source>
</evidence>
<dbReference type="GO" id="GO:0005524">
    <property type="term" value="F:ATP binding"/>
    <property type="evidence" value="ECO:0007669"/>
    <property type="project" value="UniProtKB-KW"/>
</dbReference>
<keyword evidence="3 11" id="KW-0597">Phosphoprotein</keyword>
<feature type="modified residue" description="Phosphohistidine" evidence="10">
    <location>
        <position position="348"/>
    </location>
</feature>
<accession>I3CKM1</accession>
<evidence type="ECO:0000259" key="12">
    <source>
        <dbReference type="PROSITE" id="PS50110"/>
    </source>
</evidence>
<evidence type="ECO:0000256" key="1">
    <source>
        <dbReference type="ARBA" id="ARBA00004651"/>
    </source>
</evidence>
<sequence>MQNYHSTTSLSVLLVDDTAVNRLVAGSILKELGCQVAEATNGKEAVEAVISDTDYDLVLMDINMPVMSGLEAIHVIRTVESSDSHTTVVALTASDAERQQLNNVGFDDILPKPVTVDNLTTLLQKHFPSFQKAIHTNAMLAPASATARVASTSVDKSHYNILLVEDNQVNCIVATNMLNALGYQTDVVYNGCEAVTACANKQYDLLLMDIRMPTMDGTEATQLIREYPNYADTPIIAVTANTSATDLILYKQVGMNECLPKPLTIETLRNILDKYLTTTKPNQPELLQHDFSSFTILDRPFLQKVTLNNPKLMVLLLKKFITETSNQLNSIAFATVNQNQELLIRASHSIKGGARSIGANRLGEVAAYMETDMMEGVVQTAAVYLDRLKAEFAQLQVEIQQVIEDNT</sequence>
<gene>
    <name evidence="14" type="ORF">BegalDRAFT_3346</name>
</gene>
<evidence type="ECO:0000259" key="13">
    <source>
        <dbReference type="PROSITE" id="PS50894"/>
    </source>
</evidence>
<dbReference type="GO" id="GO:0004672">
    <property type="term" value="F:protein kinase activity"/>
    <property type="evidence" value="ECO:0007669"/>
    <property type="project" value="UniProtKB-ARBA"/>
</dbReference>
<dbReference type="InterPro" id="IPR011006">
    <property type="entry name" value="CheY-like_superfamily"/>
</dbReference>
<dbReference type="CDD" id="cd00088">
    <property type="entry name" value="HPT"/>
    <property type="match status" value="1"/>
</dbReference>
<dbReference type="RefSeq" id="WP_002691989.1">
    <property type="nucleotide sequence ID" value="NZ_JH600070.1"/>
</dbReference>
<dbReference type="InterPro" id="IPR001789">
    <property type="entry name" value="Sig_transdc_resp-reg_receiver"/>
</dbReference>
<protein>
    <submittedName>
        <fullName evidence="14">Response regulator containing a CheY-like receiver domain and a GGDEF domain</fullName>
    </submittedName>
</protein>
<evidence type="ECO:0000256" key="2">
    <source>
        <dbReference type="ARBA" id="ARBA00022475"/>
    </source>
</evidence>
<dbReference type="PANTHER" id="PTHR45339">
    <property type="entry name" value="HYBRID SIGNAL TRANSDUCTION HISTIDINE KINASE J"/>
    <property type="match status" value="1"/>
</dbReference>
<dbReference type="EMBL" id="JH600070">
    <property type="protein sequence ID" value="EIJ44164.1"/>
    <property type="molecule type" value="Genomic_DNA"/>
</dbReference>
<dbReference type="Pfam" id="PF00072">
    <property type="entry name" value="Response_reg"/>
    <property type="match status" value="2"/>
</dbReference>
<evidence type="ECO:0000256" key="6">
    <source>
        <dbReference type="ARBA" id="ARBA00022840"/>
    </source>
</evidence>
<keyword evidence="9" id="KW-0472">Membrane</keyword>
<dbReference type="OrthoDB" id="5700660at2"/>
<keyword evidence="6" id="KW-0067">ATP-binding</keyword>
<dbReference type="CDD" id="cd17546">
    <property type="entry name" value="REC_hyHK_CKI1_RcsC-like"/>
    <property type="match status" value="2"/>
</dbReference>
<dbReference type="GO" id="GO:0005886">
    <property type="term" value="C:plasma membrane"/>
    <property type="evidence" value="ECO:0007669"/>
    <property type="project" value="UniProtKB-SubCell"/>
</dbReference>
<dbReference type="STRING" id="395493.BegalDRAFT_3346"/>
<feature type="domain" description="Response regulatory" evidence="12">
    <location>
        <begin position="11"/>
        <end position="127"/>
    </location>
</feature>
<dbReference type="Proteomes" id="UP000005744">
    <property type="component" value="Unassembled WGS sequence"/>
</dbReference>
<comment type="subcellular location">
    <subcellularLocation>
        <location evidence="1">Cell membrane</location>
        <topology evidence="1">Multi-pass membrane protein</topology>
    </subcellularLocation>
</comment>
<dbReference type="SUPFAM" id="SSF47226">
    <property type="entry name" value="Histidine-containing phosphotransfer domain, HPT domain"/>
    <property type="match status" value="1"/>
</dbReference>
<dbReference type="SUPFAM" id="SSF52172">
    <property type="entry name" value="CheY-like"/>
    <property type="match status" value="2"/>
</dbReference>
<feature type="domain" description="HPt" evidence="13">
    <location>
        <begin position="309"/>
        <end position="407"/>
    </location>
</feature>
<dbReference type="Pfam" id="PF01627">
    <property type="entry name" value="Hpt"/>
    <property type="match status" value="1"/>
</dbReference>
<evidence type="ECO:0000313" key="15">
    <source>
        <dbReference type="Proteomes" id="UP000005744"/>
    </source>
</evidence>
<dbReference type="PROSITE" id="PS50110">
    <property type="entry name" value="RESPONSE_REGULATORY"/>
    <property type="match status" value="2"/>
</dbReference>
<evidence type="ECO:0000256" key="7">
    <source>
        <dbReference type="ARBA" id="ARBA00022989"/>
    </source>
</evidence>
<dbReference type="eggNOG" id="COG0745">
    <property type="taxonomic scope" value="Bacteria"/>
</dbReference>